<reference evidence="3 4" key="1">
    <citation type="submission" date="2024-09" db="EMBL/GenBank/DDBJ databases">
        <authorList>
            <person name="Sun Q."/>
            <person name="Mori K."/>
        </authorList>
    </citation>
    <scope>NUCLEOTIDE SEQUENCE [LARGE SCALE GENOMIC DNA]</scope>
    <source>
        <strain evidence="3 4">JCM 15389</strain>
    </source>
</reference>
<dbReference type="PANTHER" id="PTHR11895:SF7">
    <property type="entry name" value="GLUTAMYL-TRNA(GLN) AMIDOTRANSFERASE SUBUNIT A, MITOCHONDRIAL"/>
    <property type="match status" value="1"/>
</dbReference>
<dbReference type="InterPro" id="IPR036928">
    <property type="entry name" value="AS_sf"/>
</dbReference>
<dbReference type="SUPFAM" id="SSF75304">
    <property type="entry name" value="Amidase signature (AS) enzymes"/>
    <property type="match status" value="1"/>
</dbReference>
<dbReference type="PANTHER" id="PTHR11895">
    <property type="entry name" value="TRANSAMIDASE"/>
    <property type="match status" value="1"/>
</dbReference>
<dbReference type="Proteomes" id="UP001589788">
    <property type="component" value="Unassembled WGS sequence"/>
</dbReference>
<evidence type="ECO:0000313" key="3">
    <source>
        <dbReference type="EMBL" id="MFC0082252.1"/>
    </source>
</evidence>
<sequence>MPPDLGPRRTYLTRLDPPGRGLRVAVKGCVAVRGLPTTSGSASLAARARPEAVDAACLAGIRAAEAAGRARLVGVTTLHELCFGVTGINAFAGTPRNPLDPRLAPGGSSSGSAAAVGEGSAEVAIGTDTGGSVRIPAACCGVAGLKTTRGRLPLEGVQPLAPSLDTLGPLAPDCGGLAEALALLDPAFPEELATAWQRVREGRLRIGRLGLPADPLVDQACDRLLARLGLETRPLHLASWRAADQAARVVLLSEAATTLDSLLAPTGAEPPGVGPDVAERLERARRVRPEDLEAARLTAGIFTAELAGVLADVDLLALPTLAGPVPEVTDAARLDELRLTLPANLAGLPALALPAPARQGPPASLQLLAPRGADALLVAVGLALQDLRLPRLGRIGRPLASAPEGRRHGEAQ</sequence>
<protein>
    <submittedName>
        <fullName evidence="3">Amidase family protein</fullName>
    </submittedName>
</protein>
<evidence type="ECO:0000256" key="1">
    <source>
        <dbReference type="ARBA" id="ARBA00009199"/>
    </source>
</evidence>
<proteinExistence type="inferred from homology"/>
<dbReference type="Pfam" id="PF01425">
    <property type="entry name" value="Amidase"/>
    <property type="match status" value="1"/>
</dbReference>
<dbReference type="InterPro" id="IPR000120">
    <property type="entry name" value="Amidase"/>
</dbReference>
<accession>A0ABV6C3J9</accession>
<evidence type="ECO:0000313" key="4">
    <source>
        <dbReference type="Proteomes" id="UP001589788"/>
    </source>
</evidence>
<gene>
    <name evidence="3" type="ORF">ACFFRE_08855</name>
</gene>
<organism evidence="3 4">
    <name type="scientific">Aciditerrimonas ferrireducens</name>
    <dbReference type="NCBI Taxonomy" id="667306"/>
    <lineage>
        <taxon>Bacteria</taxon>
        <taxon>Bacillati</taxon>
        <taxon>Actinomycetota</taxon>
        <taxon>Acidimicrobiia</taxon>
        <taxon>Acidimicrobiales</taxon>
        <taxon>Acidimicrobiaceae</taxon>
        <taxon>Aciditerrimonas</taxon>
    </lineage>
</organism>
<dbReference type="PROSITE" id="PS00571">
    <property type="entry name" value="AMIDASES"/>
    <property type="match status" value="1"/>
</dbReference>
<keyword evidence="4" id="KW-1185">Reference proteome</keyword>
<feature type="domain" description="Amidase" evidence="2">
    <location>
        <begin position="16"/>
        <end position="377"/>
    </location>
</feature>
<dbReference type="RefSeq" id="WP_377789768.1">
    <property type="nucleotide sequence ID" value="NZ_JBHLYQ010000083.1"/>
</dbReference>
<comment type="similarity">
    <text evidence="1">Belongs to the amidase family.</text>
</comment>
<dbReference type="EMBL" id="JBHLYQ010000083">
    <property type="protein sequence ID" value="MFC0082252.1"/>
    <property type="molecule type" value="Genomic_DNA"/>
</dbReference>
<name>A0ABV6C3J9_9ACTN</name>
<dbReference type="InterPro" id="IPR023631">
    <property type="entry name" value="Amidase_dom"/>
</dbReference>
<comment type="caution">
    <text evidence="3">The sequence shown here is derived from an EMBL/GenBank/DDBJ whole genome shotgun (WGS) entry which is preliminary data.</text>
</comment>
<evidence type="ECO:0000259" key="2">
    <source>
        <dbReference type="Pfam" id="PF01425"/>
    </source>
</evidence>
<dbReference type="InterPro" id="IPR020556">
    <property type="entry name" value="Amidase_CS"/>
</dbReference>
<dbReference type="Gene3D" id="3.90.1300.10">
    <property type="entry name" value="Amidase signature (AS) domain"/>
    <property type="match status" value="1"/>
</dbReference>